<dbReference type="CDD" id="cd16913">
    <property type="entry name" value="YkuD_like"/>
    <property type="match status" value="1"/>
</dbReference>
<dbReference type="GO" id="GO:0018104">
    <property type="term" value="P:peptidoglycan-protein cross-linking"/>
    <property type="evidence" value="ECO:0007669"/>
    <property type="project" value="TreeGrafter"/>
</dbReference>
<name>A0A1I0RUK4_9RHOB</name>
<protein>
    <submittedName>
        <fullName evidence="11">L,D-transpeptidase catalytic domain</fullName>
    </submittedName>
</protein>
<dbReference type="PANTHER" id="PTHR30582:SF24">
    <property type="entry name" value="L,D-TRANSPEPTIDASE ERFK_SRFK-RELATED"/>
    <property type="match status" value="1"/>
</dbReference>
<proteinExistence type="inferred from homology"/>
<dbReference type="InterPro" id="IPR038063">
    <property type="entry name" value="Transpep_catalytic_dom"/>
</dbReference>
<dbReference type="GO" id="GO:0008360">
    <property type="term" value="P:regulation of cell shape"/>
    <property type="evidence" value="ECO:0007669"/>
    <property type="project" value="UniProtKB-UniRule"/>
</dbReference>
<keyword evidence="8 9" id="KW-0961">Cell wall biogenesis/degradation</keyword>
<evidence type="ECO:0000256" key="3">
    <source>
        <dbReference type="ARBA" id="ARBA00022676"/>
    </source>
</evidence>
<keyword evidence="5" id="KW-0378">Hydrolase</keyword>
<keyword evidence="4" id="KW-0808">Transferase</keyword>
<dbReference type="UniPathway" id="UPA00219"/>
<evidence type="ECO:0000259" key="10">
    <source>
        <dbReference type="PROSITE" id="PS52029"/>
    </source>
</evidence>
<keyword evidence="3" id="KW-0328">Glycosyltransferase</keyword>
<dbReference type="EMBL" id="FOIZ01000002">
    <property type="protein sequence ID" value="SEW45118.1"/>
    <property type="molecule type" value="Genomic_DNA"/>
</dbReference>
<gene>
    <name evidence="11" type="ORF">SAMN04488515_3287</name>
</gene>
<dbReference type="OrthoDB" id="9795305at2"/>
<dbReference type="Gene3D" id="2.40.440.10">
    <property type="entry name" value="L,D-transpeptidase catalytic domain-like"/>
    <property type="match status" value="1"/>
</dbReference>
<dbReference type="InterPro" id="IPR005490">
    <property type="entry name" value="LD_TPept_cat_dom"/>
</dbReference>
<evidence type="ECO:0000256" key="4">
    <source>
        <dbReference type="ARBA" id="ARBA00022679"/>
    </source>
</evidence>
<dbReference type="Proteomes" id="UP000199167">
    <property type="component" value="Unassembled WGS sequence"/>
</dbReference>
<feature type="domain" description="L,D-TPase catalytic" evidence="10">
    <location>
        <begin position="40"/>
        <end position="178"/>
    </location>
</feature>
<dbReference type="RefSeq" id="WP_089996935.1">
    <property type="nucleotide sequence ID" value="NZ_FOIZ01000002.1"/>
</dbReference>
<dbReference type="Pfam" id="PF03734">
    <property type="entry name" value="YkuD"/>
    <property type="match status" value="1"/>
</dbReference>
<feature type="active site" description="Nucleophile" evidence="9">
    <location>
        <position position="154"/>
    </location>
</feature>
<evidence type="ECO:0000256" key="1">
    <source>
        <dbReference type="ARBA" id="ARBA00004752"/>
    </source>
</evidence>
<organism evidence="11 12">
    <name type="scientific">Cognatiyoonia koreensis</name>
    <dbReference type="NCBI Taxonomy" id="364200"/>
    <lineage>
        <taxon>Bacteria</taxon>
        <taxon>Pseudomonadati</taxon>
        <taxon>Pseudomonadota</taxon>
        <taxon>Alphaproteobacteria</taxon>
        <taxon>Rhodobacterales</taxon>
        <taxon>Paracoccaceae</taxon>
        <taxon>Cognatiyoonia</taxon>
    </lineage>
</organism>
<reference evidence="11 12" key="1">
    <citation type="submission" date="2016-10" db="EMBL/GenBank/DDBJ databases">
        <authorList>
            <person name="de Groot N.N."/>
        </authorList>
    </citation>
    <scope>NUCLEOTIDE SEQUENCE [LARGE SCALE GENOMIC DNA]</scope>
    <source>
        <strain evidence="11 12">DSM 17925</strain>
    </source>
</reference>
<feature type="active site" description="Proton donor/acceptor" evidence="9">
    <location>
        <position position="138"/>
    </location>
</feature>
<keyword evidence="7 9" id="KW-0573">Peptidoglycan synthesis</keyword>
<dbReference type="GO" id="GO:0071555">
    <property type="term" value="P:cell wall organization"/>
    <property type="evidence" value="ECO:0007669"/>
    <property type="project" value="UniProtKB-UniRule"/>
</dbReference>
<dbReference type="GO" id="GO:0071972">
    <property type="term" value="F:peptidoglycan L,D-transpeptidase activity"/>
    <property type="evidence" value="ECO:0007669"/>
    <property type="project" value="TreeGrafter"/>
</dbReference>
<comment type="similarity">
    <text evidence="2">Belongs to the YkuD family.</text>
</comment>
<evidence type="ECO:0000256" key="8">
    <source>
        <dbReference type="ARBA" id="ARBA00023316"/>
    </source>
</evidence>
<dbReference type="SUPFAM" id="SSF141523">
    <property type="entry name" value="L,D-transpeptidase catalytic domain-like"/>
    <property type="match status" value="1"/>
</dbReference>
<evidence type="ECO:0000256" key="7">
    <source>
        <dbReference type="ARBA" id="ARBA00022984"/>
    </source>
</evidence>
<evidence type="ECO:0000313" key="11">
    <source>
        <dbReference type="EMBL" id="SEW45118.1"/>
    </source>
</evidence>
<dbReference type="GO" id="GO:0016757">
    <property type="term" value="F:glycosyltransferase activity"/>
    <property type="evidence" value="ECO:0007669"/>
    <property type="project" value="UniProtKB-KW"/>
</dbReference>
<keyword evidence="12" id="KW-1185">Reference proteome</keyword>
<evidence type="ECO:0000256" key="6">
    <source>
        <dbReference type="ARBA" id="ARBA00022960"/>
    </source>
</evidence>
<keyword evidence="6 9" id="KW-0133">Cell shape</keyword>
<dbReference type="GO" id="GO:0005576">
    <property type="term" value="C:extracellular region"/>
    <property type="evidence" value="ECO:0007669"/>
    <property type="project" value="TreeGrafter"/>
</dbReference>
<evidence type="ECO:0000256" key="5">
    <source>
        <dbReference type="ARBA" id="ARBA00022801"/>
    </source>
</evidence>
<dbReference type="InterPro" id="IPR050979">
    <property type="entry name" value="LD-transpeptidase"/>
</dbReference>
<dbReference type="AlphaFoldDB" id="A0A1I0RUK4"/>
<dbReference type="PROSITE" id="PS52029">
    <property type="entry name" value="LD_TPASE"/>
    <property type="match status" value="1"/>
</dbReference>
<accession>A0A1I0RUK4</accession>
<evidence type="ECO:0000256" key="9">
    <source>
        <dbReference type="PROSITE-ProRule" id="PRU01373"/>
    </source>
</evidence>
<evidence type="ECO:0000313" key="12">
    <source>
        <dbReference type="Proteomes" id="UP000199167"/>
    </source>
</evidence>
<comment type="pathway">
    <text evidence="1 9">Cell wall biogenesis; peptidoglycan biosynthesis.</text>
</comment>
<evidence type="ECO:0000256" key="2">
    <source>
        <dbReference type="ARBA" id="ARBA00005992"/>
    </source>
</evidence>
<dbReference type="PANTHER" id="PTHR30582">
    <property type="entry name" value="L,D-TRANSPEPTIDASE"/>
    <property type="match status" value="1"/>
</dbReference>
<dbReference type="STRING" id="364200.SAMN04488515_3287"/>
<sequence>MKRRDFLTGFAACTALSSTADAGNIYDRHIVTMNRSYPAGQIHVNTTQRFLYLTTGGNRALRYGVAVGAAGREFRGQATISRKAMWPSWRPTQNMIRQEPAVYGPFRAGLPGRHPQNPMGAAALYLAQGGHETFYRIHGTHQPWSIGQGFSSGCVRLTNENVTDLYQRVRTGTQVFVT</sequence>